<feature type="domain" description="HTH tetR-type" evidence="5">
    <location>
        <begin position="214"/>
        <end position="274"/>
    </location>
</feature>
<evidence type="ECO:0000256" key="3">
    <source>
        <dbReference type="ARBA" id="ARBA00023163"/>
    </source>
</evidence>
<dbReference type="OrthoDB" id="4456617at2"/>
<keyword evidence="2 4" id="KW-0238">DNA-binding</keyword>
<dbReference type="PRINTS" id="PR00455">
    <property type="entry name" value="HTHTETR"/>
</dbReference>
<dbReference type="InterPro" id="IPR050109">
    <property type="entry name" value="HTH-type_TetR-like_transc_reg"/>
</dbReference>
<dbReference type="EMBL" id="BANT01000025">
    <property type="protein sequence ID" value="GAC57806.1"/>
    <property type="molecule type" value="Genomic_DNA"/>
</dbReference>
<dbReference type="Proteomes" id="UP000053405">
    <property type="component" value="Unassembled WGS sequence"/>
</dbReference>
<dbReference type="InterPro" id="IPR001647">
    <property type="entry name" value="HTH_TetR"/>
</dbReference>
<dbReference type="GO" id="GO:0003700">
    <property type="term" value="F:DNA-binding transcription factor activity"/>
    <property type="evidence" value="ECO:0007669"/>
    <property type="project" value="TreeGrafter"/>
</dbReference>
<dbReference type="Gene3D" id="1.10.357.10">
    <property type="entry name" value="Tetracycline Repressor, domain 2"/>
    <property type="match status" value="2"/>
</dbReference>
<dbReference type="SUPFAM" id="SSF46689">
    <property type="entry name" value="Homeodomain-like"/>
    <property type="match status" value="2"/>
</dbReference>
<dbReference type="GO" id="GO:0000976">
    <property type="term" value="F:transcription cis-regulatory region binding"/>
    <property type="evidence" value="ECO:0007669"/>
    <property type="project" value="TreeGrafter"/>
</dbReference>
<dbReference type="Gene3D" id="1.10.10.60">
    <property type="entry name" value="Homeodomain-like"/>
    <property type="match status" value="2"/>
</dbReference>
<feature type="domain" description="HTH tetR-type" evidence="5">
    <location>
        <begin position="13"/>
        <end position="73"/>
    </location>
</feature>
<dbReference type="RefSeq" id="WP_005940692.1">
    <property type="nucleotide sequence ID" value="NZ_ATVK01000013.1"/>
</dbReference>
<feature type="DNA-binding region" description="H-T-H motif" evidence="4">
    <location>
        <begin position="237"/>
        <end position="256"/>
    </location>
</feature>
<gene>
    <name evidence="6" type="ORF">GOHSU_25_00410</name>
</gene>
<dbReference type="PANTHER" id="PTHR30055">
    <property type="entry name" value="HTH-TYPE TRANSCRIPTIONAL REGULATOR RUTR"/>
    <property type="match status" value="1"/>
</dbReference>
<dbReference type="Pfam" id="PF00440">
    <property type="entry name" value="TetR_N"/>
    <property type="match status" value="2"/>
</dbReference>
<proteinExistence type="predicted"/>
<evidence type="ECO:0000313" key="7">
    <source>
        <dbReference type="Proteomes" id="UP000053405"/>
    </source>
</evidence>
<name>L7LAM3_9ACTN</name>
<dbReference type="STRING" id="1121927.GOHSU_25_00410"/>
<keyword evidence="3" id="KW-0804">Transcription</keyword>
<comment type="caution">
    <text evidence="6">The sequence shown here is derived from an EMBL/GenBank/DDBJ whole genome shotgun (WGS) entry which is preliminary data.</text>
</comment>
<evidence type="ECO:0000256" key="1">
    <source>
        <dbReference type="ARBA" id="ARBA00023015"/>
    </source>
</evidence>
<feature type="DNA-binding region" description="H-T-H motif" evidence="4">
    <location>
        <begin position="36"/>
        <end position="55"/>
    </location>
</feature>
<dbReference type="GO" id="GO:0045892">
    <property type="term" value="P:negative regulation of DNA-templated transcription"/>
    <property type="evidence" value="ECO:0007669"/>
    <property type="project" value="UniProtKB-ARBA"/>
</dbReference>
<evidence type="ECO:0000256" key="4">
    <source>
        <dbReference type="PROSITE-ProRule" id="PRU00335"/>
    </source>
</evidence>
<dbReference type="PANTHER" id="PTHR30055:SF234">
    <property type="entry name" value="HTH-TYPE TRANSCRIPTIONAL REGULATOR BETI"/>
    <property type="match status" value="1"/>
</dbReference>
<dbReference type="InterPro" id="IPR009057">
    <property type="entry name" value="Homeodomain-like_sf"/>
</dbReference>
<keyword evidence="1" id="KW-0805">Transcription regulation</keyword>
<protein>
    <submittedName>
        <fullName evidence="6">Putative TetR family transcriptional regulator</fullName>
    </submittedName>
</protein>
<accession>L7LAM3</accession>
<evidence type="ECO:0000313" key="6">
    <source>
        <dbReference type="EMBL" id="GAC57806.1"/>
    </source>
</evidence>
<keyword evidence="7" id="KW-1185">Reference proteome</keyword>
<sequence>MPTPKSARRSRAEDRRRQLITAATALFTDRGYPHVAVSDIAARAGVSAPTLYRHFADKQALLFAATECGVDTFESVTDDALAAESQLADPEPAQAVIVAVTALSLADPGATSLWRWSGQHLSDEQNREVVRRTRSVLRRWAAAIAEGRPELTERESMYLAGAALSVSGSLMSRAPKSDRALVESLVQQLIRRILTLRPSTAPALSDPLVASTAEGRRDEILDAAAQLFAGRGFPGTGMDDIGAAVGITGPSLYRHFPSKDAILVAIGQRSSLRLEAEAMAASLTVTGPSELLGALVDSYVQNLTGSPDLLVALTSSHVLADNPHATELLASQRRYVARWIDLLNAAQPEQSPQVAALTVHAALAIVNDAARMPRSTPRPEFAARMAYLMKGLLGV</sequence>
<dbReference type="FunFam" id="1.10.10.60:FF:000141">
    <property type="entry name" value="TetR family transcriptional regulator"/>
    <property type="match status" value="2"/>
</dbReference>
<evidence type="ECO:0000256" key="2">
    <source>
        <dbReference type="ARBA" id="ARBA00023125"/>
    </source>
</evidence>
<evidence type="ECO:0000259" key="5">
    <source>
        <dbReference type="PROSITE" id="PS50977"/>
    </source>
</evidence>
<dbReference type="eggNOG" id="COG1309">
    <property type="taxonomic scope" value="Bacteria"/>
</dbReference>
<organism evidence="6 7">
    <name type="scientific">Gordonia hirsuta DSM 44140 = NBRC 16056</name>
    <dbReference type="NCBI Taxonomy" id="1121927"/>
    <lineage>
        <taxon>Bacteria</taxon>
        <taxon>Bacillati</taxon>
        <taxon>Actinomycetota</taxon>
        <taxon>Actinomycetes</taxon>
        <taxon>Mycobacteriales</taxon>
        <taxon>Gordoniaceae</taxon>
        <taxon>Gordonia</taxon>
    </lineage>
</organism>
<dbReference type="PROSITE" id="PS50977">
    <property type="entry name" value="HTH_TETR_2"/>
    <property type="match status" value="2"/>
</dbReference>
<dbReference type="AlphaFoldDB" id="L7LAM3"/>
<reference evidence="6 7" key="1">
    <citation type="submission" date="2012-12" db="EMBL/GenBank/DDBJ databases">
        <title>Whole genome shotgun sequence of Gordonia hirsuta NBRC 16056.</title>
        <authorList>
            <person name="Isaki-Nakamura S."/>
            <person name="Hosoyama A."/>
            <person name="Tsuchikane K."/>
            <person name="Katsumata H."/>
            <person name="Baba S."/>
            <person name="Yamazaki S."/>
            <person name="Fujita N."/>
        </authorList>
    </citation>
    <scope>NUCLEOTIDE SEQUENCE [LARGE SCALE GENOMIC DNA]</scope>
    <source>
        <strain evidence="6 7">NBRC 16056</strain>
    </source>
</reference>